<organism evidence="1 2">
    <name type="scientific">Floridaenema evergladense BLCC-F167</name>
    <dbReference type="NCBI Taxonomy" id="3153639"/>
    <lineage>
        <taxon>Bacteria</taxon>
        <taxon>Bacillati</taxon>
        <taxon>Cyanobacteriota</taxon>
        <taxon>Cyanophyceae</taxon>
        <taxon>Oscillatoriophycideae</taxon>
        <taxon>Aerosakkonematales</taxon>
        <taxon>Aerosakkonemataceae</taxon>
        <taxon>Floridanema</taxon>
        <taxon>Floridanema evergladense</taxon>
    </lineage>
</organism>
<gene>
    <name evidence="1" type="ORF">ACE1CA_34265</name>
</gene>
<dbReference type="RefSeq" id="WP_413281850.1">
    <property type="nucleotide sequence ID" value="NZ_JBHFNT010000314.1"/>
</dbReference>
<accession>A0ABV4WWU8</accession>
<proteinExistence type="predicted"/>
<name>A0ABV4WWU8_9CYAN</name>
<sequence length="41" mass="4588">MSNDDGTEKSIGEVWVFGLMGSDRCLESAFFCKSLIESRQN</sequence>
<protein>
    <submittedName>
        <fullName evidence="1">Uncharacterized protein</fullName>
    </submittedName>
</protein>
<dbReference type="EMBL" id="JBHFNT010000314">
    <property type="protein sequence ID" value="MFB2839584.1"/>
    <property type="molecule type" value="Genomic_DNA"/>
</dbReference>
<evidence type="ECO:0000313" key="1">
    <source>
        <dbReference type="EMBL" id="MFB2839584.1"/>
    </source>
</evidence>
<dbReference type="Proteomes" id="UP001576780">
    <property type="component" value="Unassembled WGS sequence"/>
</dbReference>
<comment type="caution">
    <text evidence="1">The sequence shown here is derived from an EMBL/GenBank/DDBJ whole genome shotgun (WGS) entry which is preliminary data.</text>
</comment>
<reference evidence="1 2" key="1">
    <citation type="submission" date="2024-09" db="EMBL/GenBank/DDBJ databases">
        <title>Floridaenema gen nov. (Aerosakkonemataceae, Aerosakkonematales ord. nov., Cyanobacteria) from benthic tropical and subtropical fresh waters, with the description of four new species.</title>
        <authorList>
            <person name="Moretto J.A."/>
            <person name="Berthold D.E."/>
            <person name="Lefler F.W."/>
            <person name="Huang I.-S."/>
            <person name="Laughinghouse H. IV."/>
        </authorList>
    </citation>
    <scope>NUCLEOTIDE SEQUENCE [LARGE SCALE GENOMIC DNA]</scope>
    <source>
        <strain evidence="1 2">BLCC-F167</strain>
    </source>
</reference>
<keyword evidence="2" id="KW-1185">Reference proteome</keyword>
<evidence type="ECO:0000313" key="2">
    <source>
        <dbReference type="Proteomes" id="UP001576780"/>
    </source>
</evidence>